<keyword evidence="2" id="KW-1185">Reference proteome</keyword>
<evidence type="ECO:0000313" key="2">
    <source>
        <dbReference type="Proteomes" id="UP000629287"/>
    </source>
</evidence>
<protein>
    <submittedName>
        <fullName evidence="1">Uncharacterized protein</fullName>
    </submittedName>
</protein>
<dbReference type="RefSeq" id="WP_257035204.1">
    <property type="nucleotide sequence ID" value="NZ_JADBGF010000001.1"/>
</dbReference>
<dbReference type="EMBL" id="JADBGF010000001">
    <property type="protein sequence ID" value="MBE1594460.1"/>
    <property type="molecule type" value="Genomic_DNA"/>
</dbReference>
<proteinExistence type="predicted"/>
<gene>
    <name evidence="1" type="ORF">H4687_000589</name>
</gene>
<dbReference type="GeneID" id="86833849"/>
<comment type="caution">
    <text evidence="1">The sequence shown here is derived from an EMBL/GenBank/DDBJ whole genome shotgun (WGS) entry which is preliminary data.</text>
</comment>
<evidence type="ECO:0000313" key="1">
    <source>
        <dbReference type="EMBL" id="MBE1594460.1"/>
    </source>
</evidence>
<dbReference type="Proteomes" id="UP000629287">
    <property type="component" value="Unassembled WGS sequence"/>
</dbReference>
<name>A0A8I0NXS2_9ACTN</name>
<dbReference type="AlphaFoldDB" id="A0A8I0NXS2"/>
<reference evidence="1 2" key="1">
    <citation type="submission" date="2020-10" db="EMBL/GenBank/DDBJ databases">
        <title>Sequencing the genomes of 1000 actinobacteria strains.</title>
        <authorList>
            <person name="Klenk H.-P."/>
        </authorList>
    </citation>
    <scope>NUCLEOTIDE SEQUENCE [LARGE SCALE GENOMIC DNA]</scope>
    <source>
        <strain evidence="1 2">DSM 41803</strain>
    </source>
</reference>
<organism evidence="1 2">
    <name type="scientific">Streptomyces stelliscabiei</name>
    <dbReference type="NCBI Taxonomy" id="146820"/>
    <lineage>
        <taxon>Bacteria</taxon>
        <taxon>Bacillati</taxon>
        <taxon>Actinomycetota</taxon>
        <taxon>Actinomycetes</taxon>
        <taxon>Kitasatosporales</taxon>
        <taxon>Streptomycetaceae</taxon>
        <taxon>Streptomyces</taxon>
    </lineage>
</organism>
<accession>A0A8I0NXS2</accession>
<sequence>MPNDGAYRGRWRGTRMVLAIGPDLVIGCELAAGRPLYDLHLPA</sequence>